<gene>
    <name evidence="2" type="ORF">BDW59DRAFT_179049</name>
</gene>
<dbReference type="InterPro" id="IPR011009">
    <property type="entry name" value="Kinase-like_dom_sf"/>
</dbReference>
<protein>
    <recommendedName>
        <fullName evidence="1">Protein kinase domain-containing protein</fullName>
    </recommendedName>
</protein>
<name>A0ABR4IJ63_9EURO</name>
<proteinExistence type="predicted"/>
<reference evidence="2 3" key="1">
    <citation type="submission" date="2024-07" db="EMBL/GenBank/DDBJ databases">
        <title>Section-level genome sequencing and comparative genomics of Aspergillus sections Usti and Cavernicolus.</title>
        <authorList>
            <consortium name="Lawrence Berkeley National Laboratory"/>
            <person name="Nybo J.L."/>
            <person name="Vesth T.C."/>
            <person name="Theobald S."/>
            <person name="Frisvad J.C."/>
            <person name="Larsen T.O."/>
            <person name="Kjaerboelling I."/>
            <person name="Rothschild-Mancinelli K."/>
            <person name="Lyhne E.K."/>
            <person name="Kogle M.E."/>
            <person name="Barry K."/>
            <person name="Clum A."/>
            <person name="Na H."/>
            <person name="Ledsgaard L."/>
            <person name="Lin J."/>
            <person name="Lipzen A."/>
            <person name="Kuo A."/>
            <person name="Riley R."/>
            <person name="Mondo S."/>
            <person name="LaButti K."/>
            <person name="Haridas S."/>
            <person name="Pangalinan J."/>
            <person name="Salamov A.A."/>
            <person name="Simmons B.A."/>
            <person name="Magnuson J.K."/>
            <person name="Chen J."/>
            <person name="Drula E."/>
            <person name="Henrissat B."/>
            <person name="Wiebenga A."/>
            <person name="Lubbers R.J."/>
            <person name="Gomes A.C."/>
            <person name="Makela M.R."/>
            <person name="Stajich J."/>
            <person name="Grigoriev I.V."/>
            <person name="Mortensen U.H."/>
            <person name="De vries R.P."/>
            <person name="Baker S.E."/>
            <person name="Andersen M.R."/>
        </authorList>
    </citation>
    <scope>NUCLEOTIDE SEQUENCE [LARGE SCALE GENOMIC DNA]</scope>
    <source>
        <strain evidence="2 3">CBS 600.67</strain>
    </source>
</reference>
<feature type="domain" description="Protein kinase" evidence="1">
    <location>
        <begin position="1"/>
        <end position="244"/>
    </location>
</feature>
<dbReference type="Gene3D" id="1.10.510.10">
    <property type="entry name" value="Transferase(Phosphotransferase) domain 1"/>
    <property type="match status" value="1"/>
</dbReference>
<evidence type="ECO:0000313" key="3">
    <source>
        <dbReference type="Proteomes" id="UP001610335"/>
    </source>
</evidence>
<dbReference type="InterPro" id="IPR000719">
    <property type="entry name" value="Prot_kinase_dom"/>
</dbReference>
<dbReference type="PROSITE" id="PS50011">
    <property type="entry name" value="PROTEIN_KINASE_DOM"/>
    <property type="match status" value="1"/>
</dbReference>
<accession>A0ABR4IJ63</accession>
<sequence>MTHPARMSLSNAKDTAYDRLFELEVARALAAQVVIAVEYIHSKGFAHGAITRFDGKELSPCIPSHAVLPICIGEASDKLGLSEAKILLSDFGDVCSPAKKNKFISHTPQIYRAPETRFEPAQPLSFPSDIWSLACLIWEIVGESSLFEAFPPNEDNMTRQHVDALGILPPKWWKKWETRGNKFSEHGQPMNRSGYRGSYRSWEGRFEDSVQQPRRAARMQVFESAEKKALFSMLKSMLSWGSHV</sequence>
<comment type="caution">
    <text evidence="2">The sequence shown here is derived from an EMBL/GenBank/DDBJ whole genome shotgun (WGS) entry which is preliminary data.</text>
</comment>
<keyword evidence="3" id="KW-1185">Reference proteome</keyword>
<evidence type="ECO:0000259" key="1">
    <source>
        <dbReference type="PROSITE" id="PS50011"/>
    </source>
</evidence>
<dbReference type="Proteomes" id="UP001610335">
    <property type="component" value="Unassembled WGS sequence"/>
</dbReference>
<dbReference type="EMBL" id="JBFXLS010000023">
    <property type="protein sequence ID" value="KAL2827795.1"/>
    <property type="molecule type" value="Genomic_DNA"/>
</dbReference>
<dbReference type="SUPFAM" id="SSF56112">
    <property type="entry name" value="Protein kinase-like (PK-like)"/>
    <property type="match status" value="1"/>
</dbReference>
<organism evidence="2 3">
    <name type="scientific">Aspergillus cavernicola</name>
    <dbReference type="NCBI Taxonomy" id="176166"/>
    <lineage>
        <taxon>Eukaryota</taxon>
        <taxon>Fungi</taxon>
        <taxon>Dikarya</taxon>
        <taxon>Ascomycota</taxon>
        <taxon>Pezizomycotina</taxon>
        <taxon>Eurotiomycetes</taxon>
        <taxon>Eurotiomycetidae</taxon>
        <taxon>Eurotiales</taxon>
        <taxon>Aspergillaceae</taxon>
        <taxon>Aspergillus</taxon>
        <taxon>Aspergillus subgen. Nidulantes</taxon>
    </lineage>
</organism>
<evidence type="ECO:0000313" key="2">
    <source>
        <dbReference type="EMBL" id="KAL2827795.1"/>
    </source>
</evidence>